<dbReference type="EMBL" id="SACO01000009">
    <property type="protein sequence ID" value="RVU04260.1"/>
    <property type="molecule type" value="Genomic_DNA"/>
</dbReference>
<evidence type="ECO:0000259" key="2">
    <source>
        <dbReference type="Pfam" id="PF13579"/>
    </source>
</evidence>
<dbReference type="PANTHER" id="PTHR12526:SF637">
    <property type="entry name" value="GLYCOSYLTRANSFERASE EPSF-RELATED"/>
    <property type="match status" value="1"/>
</dbReference>
<dbReference type="Pfam" id="PF00534">
    <property type="entry name" value="Glycos_transf_1"/>
    <property type="match status" value="1"/>
</dbReference>
<name>A0A437N2V5_9SPHN</name>
<dbReference type="InterPro" id="IPR001296">
    <property type="entry name" value="Glyco_trans_1"/>
</dbReference>
<comment type="caution">
    <text evidence="3">The sequence shown here is derived from an EMBL/GenBank/DDBJ whole genome shotgun (WGS) entry which is preliminary data.</text>
</comment>
<dbReference type="OrthoDB" id="9790710at2"/>
<keyword evidence="4" id="KW-1185">Reference proteome</keyword>
<dbReference type="AlphaFoldDB" id="A0A437N2V5"/>
<sequence>MLWQAGAMDGLCRQSSAKDCRSYPLYRQGHRVMKILHLLETARAESGGPIAVASSLGHAWARAGHRQDLVTLDLPGEADLGDYPGELIALGAPRRKTPSGIYRYSPDLVPWLHAHARSYDAVIVSSLWRYQARAAITGLHRIGVPYSVFTHGMLDPWFERYYPVKHWLKQLSWWMVEGAYLRHAQNVLFTCREEMLQAQDAFWPYHVRGAVAGCGTLDVPEAEDRASHQRQIEAFHGALPAVKGKRYLLFLSRLHEKKGCDILIDAFGAVAAEDPELHLVVAGPDQVGLRSALETQARDLGLAGRVHFPGMVTGDVKFGAYRAAQAFALTSHQENFGVVVAEALACGTPVLLGNEVNVWREVVDAGAGLATQDNAPAAAMLARFLAMPPAALAAMRAATRPCFLDRFHIDRAAANLLSILMADRTAPERNRP</sequence>
<protein>
    <submittedName>
        <fullName evidence="3">Glycosyltransferase</fullName>
    </submittedName>
</protein>
<feature type="domain" description="Glycosyltransferase subfamily 4-like N-terminal" evidence="2">
    <location>
        <begin position="47"/>
        <end position="203"/>
    </location>
</feature>
<dbReference type="SUPFAM" id="SSF53756">
    <property type="entry name" value="UDP-Glycosyltransferase/glycogen phosphorylase"/>
    <property type="match status" value="1"/>
</dbReference>
<dbReference type="Gene3D" id="3.40.50.2000">
    <property type="entry name" value="Glycogen Phosphorylase B"/>
    <property type="match status" value="2"/>
</dbReference>
<organism evidence="3 4">
    <name type="scientific">Novosphingobium umbonatum</name>
    <dbReference type="NCBI Taxonomy" id="1908524"/>
    <lineage>
        <taxon>Bacteria</taxon>
        <taxon>Pseudomonadati</taxon>
        <taxon>Pseudomonadota</taxon>
        <taxon>Alphaproteobacteria</taxon>
        <taxon>Sphingomonadales</taxon>
        <taxon>Sphingomonadaceae</taxon>
        <taxon>Novosphingobium</taxon>
    </lineage>
</organism>
<dbReference type="PANTHER" id="PTHR12526">
    <property type="entry name" value="GLYCOSYLTRANSFERASE"/>
    <property type="match status" value="1"/>
</dbReference>
<dbReference type="InterPro" id="IPR028098">
    <property type="entry name" value="Glyco_trans_4-like_N"/>
</dbReference>
<dbReference type="GO" id="GO:0016757">
    <property type="term" value="F:glycosyltransferase activity"/>
    <property type="evidence" value="ECO:0007669"/>
    <property type="project" value="InterPro"/>
</dbReference>
<reference evidence="3 4" key="1">
    <citation type="submission" date="2019-01" db="EMBL/GenBank/DDBJ databases">
        <authorList>
            <person name="Chen W.-M."/>
        </authorList>
    </citation>
    <scope>NUCLEOTIDE SEQUENCE [LARGE SCALE GENOMIC DNA]</scope>
    <source>
        <strain evidence="3 4">FSY-9</strain>
    </source>
</reference>
<gene>
    <name evidence="3" type="ORF">EOE18_12235</name>
</gene>
<proteinExistence type="predicted"/>
<accession>A0A437N2V5</accession>
<keyword evidence="3" id="KW-0808">Transferase</keyword>
<feature type="domain" description="Glycosyl transferase family 1" evidence="1">
    <location>
        <begin position="233"/>
        <end position="380"/>
    </location>
</feature>
<evidence type="ECO:0000313" key="4">
    <source>
        <dbReference type="Proteomes" id="UP000282837"/>
    </source>
</evidence>
<dbReference type="Proteomes" id="UP000282837">
    <property type="component" value="Unassembled WGS sequence"/>
</dbReference>
<dbReference type="Pfam" id="PF13579">
    <property type="entry name" value="Glyco_trans_4_4"/>
    <property type="match status" value="1"/>
</dbReference>
<evidence type="ECO:0000259" key="1">
    <source>
        <dbReference type="Pfam" id="PF00534"/>
    </source>
</evidence>
<evidence type="ECO:0000313" key="3">
    <source>
        <dbReference type="EMBL" id="RVU04260.1"/>
    </source>
</evidence>